<dbReference type="SUPFAM" id="SSF55347">
    <property type="entry name" value="Glyceraldehyde-3-phosphate dehydrogenase-like, C-terminal domain"/>
    <property type="match status" value="1"/>
</dbReference>
<dbReference type="GO" id="GO:0000166">
    <property type="term" value="F:nucleotide binding"/>
    <property type="evidence" value="ECO:0007669"/>
    <property type="project" value="InterPro"/>
</dbReference>
<dbReference type="RefSeq" id="WP_189992707.1">
    <property type="nucleotide sequence ID" value="NZ_BMZS01000009.1"/>
</dbReference>
<feature type="domain" description="GFO/IDH/MocA-like oxidoreductase" evidence="2">
    <location>
        <begin position="113"/>
        <end position="231"/>
    </location>
</feature>
<dbReference type="Proteomes" id="UP000630353">
    <property type="component" value="Unassembled WGS sequence"/>
</dbReference>
<feature type="domain" description="Gfo/Idh/MocA-like oxidoreductase N-terminal" evidence="1">
    <location>
        <begin position="2"/>
        <end position="103"/>
    </location>
</feature>
<reference evidence="3" key="1">
    <citation type="journal article" date="2014" name="Int. J. Syst. Evol. Microbiol.">
        <title>Complete genome sequence of Corynebacterium casei LMG S-19264T (=DSM 44701T), isolated from a smear-ripened cheese.</title>
        <authorList>
            <consortium name="US DOE Joint Genome Institute (JGI-PGF)"/>
            <person name="Walter F."/>
            <person name="Albersmeier A."/>
            <person name="Kalinowski J."/>
            <person name="Ruckert C."/>
        </authorList>
    </citation>
    <scope>NUCLEOTIDE SEQUENCE</scope>
    <source>
        <strain evidence="3">KCTC 42651</strain>
    </source>
</reference>
<evidence type="ECO:0000259" key="2">
    <source>
        <dbReference type="Pfam" id="PF22725"/>
    </source>
</evidence>
<dbReference type="Pfam" id="PF22725">
    <property type="entry name" value="GFO_IDH_MocA_C3"/>
    <property type="match status" value="1"/>
</dbReference>
<dbReference type="PANTHER" id="PTHR43377">
    <property type="entry name" value="BILIVERDIN REDUCTASE A"/>
    <property type="match status" value="1"/>
</dbReference>
<accession>A0A918XUJ6</accession>
<organism evidence="3 4">
    <name type="scientific">Thalassobaculum fulvum</name>
    <dbReference type="NCBI Taxonomy" id="1633335"/>
    <lineage>
        <taxon>Bacteria</taxon>
        <taxon>Pseudomonadati</taxon>
        <taxon>Pseudomonadota</taxon>
        <taxon>Alphaproteobacteria</taxon>
        <taxon>Rhodospirillales</taxon>
        <taxon>Thalassobaculaceae</taxon>
        <taxon>Thalassobaculum</taxon>
    </lineage>
</organism>
<dbReference type="EMBL" id="BMZS01000009">
    <property type="protein sequence ID" value="GHD57386.1"/>
    <property type="molecule type" value="Genomic_DNA"/>
</dbReference>
<keyword evidence="4" id="KW-1185">Reference proteome</keyword>
<dbReference type="Gene3D" id="3.30.360.10">
    <property type="entry name" value="Dihydrodipicolinate Reductase, domain 2"/>
    <property type="match status" value="1"/>
</dbReference>
<dbReference type="AlphaFoldDB" id="A0A918XUJ6"/>
<evidence type="ECO:0000313" key="4">
    <source>
        <dbReference type="Proteomes" id="UP000630353"/>
    </source>
</evidence>
<dbReference type="InterPro" id="IPR000683">
    <property type="entry name" value="Gfo/Idh/MocA-like_OxRdtase_N"/>
</dbReference>
<dbReference type="InterPro" id="IPR051450">
    <property type="entry name" value="Gfo/Idh/MocA_Oxidoreductases"/>
</dbReference>
<dbReference type="InterPro" id="IPR036291">
    <property type="entry name" value="NAD(P)-bd_dom_sf"/>
</dbReference>
<evidence type="ECO:0000313" key="3">
    <source>
        <dbReference type="EMBL" id="GHD57386.1"/>
    </source>
</evidence>
<evidence type="ECO:0000259" key="1">
    <source>
        <dbReference type="Pfam" id="PF01408"/>
    </source>
</evidence>
<proteinExistence type="predicted"/>
<reference evidence="3" key="2">
    <citation type="submission" date="2020-09" db="EMBL/GenBank/DDBJ databases">
        <authorList>
            <person name="Sun Q."/>
            <person name="Kim S."/>
        </authorList>
    </citation>
    <scope>NUCLEOTIDE SEQUENCE</scope>
    <source>
        <strain evidence="3">KCTC 42651</strain>
    </source>
</reference>
<dbReference type="PANTHER" id="PTHR43377:SF1">
    <property type="entry name" value="BILIVERDIN REDUCTASE A"/>
    <property type="match status" value="1"/>
</dbReference>
<dbReference type="Pfam" id="PF01408">
    <property type="entry name" value="GFO_IDH_MocA"/>
    <property type="match status" value="1"/>
</dbReference>
<dbReference type="SUPFAM" id="SSF51735">
    <property type="entry name" value="NAD(P)-binding Rossmann-fold domains"/>
    <property type="match status" value="1"/>
</dbReference>
<dbReference type="Gene3D" id="3.40.50.720">
    <property type="entry name" value="NAD(P)-binding Rossmann-like Domain"/>
    <property type="match status" value="1"/>
</dbReference>
<comment type="caution">
    <text evidence="3">The sequence shown here is derived from an EMBL/GenBank/DDBJ whole genome shotgun (WGS) entry which is preliminary data.</text>
</comment>
<name>A0A918XUJ6_9PROT</name>
<dbReference type="InterPro" id="IPR055170">
    <property type="entry name" value="GFO_IDH_MocA-like_dom"/>
</dbReference>
<sequence>MRVVIVGYGVQGRKRRAVAGDEVVAVIDPVAPEATARRLQDVAFHEFDAAVVCTPDEPKPELLKALLGAGKHVLVEKPLVAEHDWILEELSEIAASTGAVCVTAYNHRFEPHYMRMRDLIHSGRLGRIYSVRMFYGNGTARLVRESAWRDQGAGVLPDLGSHLLDTLKVWFPEADRWEYGIRVARRHENRSFDQVVVAADPEEGPTVQLEMTMLSWRNHFTCDVFAENGSAHIESLCKWGPSTFTHRTRVLPSGRPPEEAVTLVQADPTWEAEYAHFKQLCERGHGTEIGNDLWLNRTLRGLAQEAFDRFGETA</sequence>
<protein>
    <submittedName>
        <fullName evidence="3">Oxidoreductase</fullName>
    </submittedName>
</protein>
<gene>
    <name evidence="3" type="ORF">GCM10017083_38810</name>
</gene>